<dbReference type="EMBL" id="CM045769">
    <property type="protein sequence ID" value="KAI7993568.1"/>
    <property type="molecule type" value="Genomic_DNA"/>
</dbReference>
<proteinExistence type="predicted"/>
<evidence type="ECO:0000313" key="1">
    <source>
        <dbReference type="EMBL" id="KAI7993568.1"/>
    </source>
</evidence>
<evidence type="ECO:0000313" key="2">
    <source>
        <dbReference type="Proteomes" id="UP001060215"/>
    </source>
</evidence>
<dbReference type="Proteomes" id="UP001060215">
    <property type="component" value="Chromosome 12"/>
</dbReference>
<keyword evidence="2" id="KW-1185">Reference proteome</keyword>
<comment type="caution">
    <text evidence="1">The sequence shown here is derived from an EMBL/GenBank/DDBJ whole genome shotgun (WGS) entry which is preliminary data.</text>
</comment>
<accession>A0ACC0FXI7</accession>
<organism evidence="1 2">
    <name type="scientific">Camellia lanceoleosa</name>
    <dbReference type="NCBI Taxonomy" id="1840588"/>
    <lineage>
        <taxon>Eukaryota</taxon>
        <taxon>Viridiplantae</taxon>
        <taxon>Streptophyta</taxon>
        <taxon>Embryophyta</taxon>
        <taxon>Tracheophyta</taxon>
        <taxon>Spermatophyta</taxon>
        <taxon>Magnoliopsida</taxon>
        <taxon>eudicotyledons</taxon>
        <taxon>Gunneridae</taxon>
        <taxon>Pentapetalae</taxon>
        <taxon>asterids</taxon>
        <taxon>Ericales</taxon>
        <taxon>Theaceae</taxon>
        <taxon>Camellia</taxon>
    </lineage>
</organism>
<name>A0ACC0FXI7_9ERIC</name>
<reference evidence="1 2" key="1">
    <citation type="journal article" date="2022" name="Plant J.">
        <title>Chromosome-level genome of Camellia lanceoleosa provides a valuable resource for understanding genome evolution and self-incompatibility.</title>
        <authorList>
            <person name="Gong W."/>
            <person name="Xiao S."/>
            <person name="Wang L."/>
            <person name="Liao Z."/>
            <person name="Chang Y."/>
            <person name="Mo W."/>
            <person name="Hu G."/>
            <person name="Li W."/>
            <person name="Zhao G."/>
            <person name="Zhu H."/>
            <person name="Hu X."/>
            <person name="Ji K."/>
            <person name="Xiang X."/>
            <person name="Song Q."/>
            <person name="Yuan D."/>
            <person name="Jin S."/>
            <person name="Zhang L."/>
        </authorList>
    </citation>
    <scope>NUCLEOTIDE SEQUENCE [LARGE SCALE GENOMIC DNA]</scope>
    <source>
        <strain evidence="1">SQ_2022a</strain>
    </source>
</reference>
<sequence>MKSLHIPMGVRRVLFRTLNTDRGNVKKEELSTKLLEFLESPHPTTDTLLADKEQKGKKRKGKATTSRIASSGEASEEALVK</sequence>
<protein>
    <submittedName>
        <fullName evidence="1">Cyclase-like protein 4</fullName>
    </submittedName>
</protein>
<gene>
    <name evidence="1" type="ORF">LOK49_LG11G00870</name>
</gene>